<reference evidence="1" key="1">
    <citation type="submission" date="2014-11" db="EMBL/GenBank/DDBJ databases">
        <authorList>
            <person name="Amaro Gonzalez C."/>
        </authorList>
    </citation>
    <scope>NUCLEOTIDE SEQUENCE</scope>
</reference>
<organism evidence="1">
    <name type="scientific">Anguilla anguilla</name>
    <name type="common">European freshwater eel</name>
    <name type="synonym">Muraena anguilla</name>
    <dbReference type="NCBI Taxonomy" id="7936"/>
    <lineage>
        <taxon>Eukaryota</taxon>
        <taxon>Metazoa</taxon>
        <taxon>Chordata</taxon>
        <taxon>Craniata</taxon>
        <taxon>Vertebrata</taxon>
        <taxon>Euteleostomi</taxon>
        <taxon>Actinopterygii</taxon>
        <taxon>Neopterygii</taxon>
        <taxon>Teleostei</taxon>
        <taxon>Anguilliformes</taxon>
        <taxon>Anguillidae</taxon>
        <taxon>Anguilla</taxon>
    </lineage>
</organism>
<dbReference type="AlphaFoldDB" id="A0A0E9QGJ2"/>
<sequence>MMSSLPIFLQLMLSVPKGKESHSVSFHVASKCF</sequence>
<evidence type="ECO:0000313" key="1">
    <source>
        <dbReference type="EMBL" id="JAH15889.1"/>
    </source>
</evidence>
<dbReference type="EMBL" id="GBXM01092688">
    <property type="protein sequence ID" value="JAH15889.1"/>
    <property type="molecule type" value="Transcribed_RNA"/>
</dbReference>
<proteinExistence type="predicted"/>
<reference evidence="1" key="2">
    <citation type="journal article" date="2015" name="Fish Shellfish Immunol.">
        <title>Early steps in the European eel (Anguilla anguilla)-Vibrio vulnificus interaction in the gills: Role of the RtxA13 toxin.</title>
        <authorList>
            <person name="Callol A."/>
            <person name="Pajuelo D."/>
            <person name="Ebbesson L."/>
            <person name="Teles M."/>
            <person name="MacKenzie S."/>
            <person name="Amaro C."/>
        </authorList>
    </citation>
    <scope>NUCLEOTIDE SEQUENCE</scope>
</reference>
<protein>
    <submittedName>
        <fullName evidence="1">Uncharacterized protein</fullName>
    </submittedName>
</protein>
<accession>A0A0E9QGJ2</accession>
<name>A0A0E9QGJ2_ANGAN</name>